<dbReference type="RefSeq" id="WP_280043648.1">
    <property type="nucleotide sequence ID" value="NZ_CP162607.1"/>
</dbReference>
<dbReference type="InterPro" id="IPR045851">
    <property type="entry name" value="AMP-bd_C_sf"/>
</dbReference>
<sequence length="562" mass="59909">MTEQRWHSAWAQLIAPGSPFEVVTPAGGGTRYFRQTAANLSQAIDAGRVHGDREFLVWQGQRLTFTQYFDQVDRLAGQLSETYQLQPGARVAIAMRNQPAWLVAFAAIQRCGAVCVPLNSWGLRDELVHGLQDSGASLLLCDDARLQVLTDDLAAKGLATIVVGANAQQPLAAHCAGYESLLAAVPLPVPTLDLDPDAPALILYTSGTTRRAKGVLSSHRAICQALTALEFQGAFCALSSPERISVVINSGFAPTTLMAVPLFHVSGLHAQFLLALRAGRRLVLMYKWDVEQALNLIRDEGCTQFNGAPVMMQQLLASPRFAGPHTASLFGMGLGGGASSSALLASMIERKPDAIGGSGYGLTESNGIGAAIGGDQFVYKPASCGWPLPIVDVRIGDDPQQPLPAGTPGLIWLRSPTLMSGYWNLPEESAATLREGWLDTGDTGYLDEEGFLCISGRVKDLINRGGEKVSAAEIEACICDMPGVEEAAAFAVPDPHLGEAVALAIRAAERLDAETIRAYIAARLAAYKVPAQVYLHTTPLPRNATGKVLKAELQKTIAQFDS</sequence>
<dbReference type="Gene3D" id="3.30.300.30">
    <property type="match status" value="1"/>
</dbReference>
<feature type="domain" description="AMP-binding enzyme C-terminal" evidence="2">
    <location>
        <begin position="473"/>
        <end position="547"/>
    </location>
</feature>
<accession>A0AB39I7Y9</accession>
<dbReference type="Pfam" id="PF13193">
    <property type="entry name" value="AMP-binding_C"/>
    <property type="match status" value="1"/>
</dbReference>
<evidence type="ECO:0000259" key="1">
    <source>
        <dbReference type="Pfam" id="PF00501"/>
    </source>
</evidence>
<dbReference type="InterPro" id="IPR042099">
    <property type="entry name" value="ANL_N_sf"/>
</dbReference>
<dbReference type="InterPro" id="IPR025110">
    <property type="entry name" value="AMP-bd_C"/>
</dbReference>
<dbReference type="PANTHER" id="PTHR43201:SF32">
    <property type="entry name" value="2-SUCCINYLBENZOATE--COA LIGASE, CHLOROPLASTIC_PEROXISOMAL"/>
    <property type="match status" value="1"/>
</dbReference>
<organism evidence="3">
    <name type="scientific">Pseudomonas sp. Hg7Tf</name>
    <dbReference type="NCBI Taxonomy" id="3236988"/>
    <lineage>
        <taxon>Bacteria</taxon>
        <taxon>Pseudomonadati</taxon>
        <taxon>Pseudomonadota</taxon>
        <taxon>Gammaproteobacteria</taxon>
        <taxon>Pseudomonadales</taxon>
        <taxon>Pseudomonadaceae</taxon>
        <taxon>Pseudomonas</taxon>
    </lineage>
</organism>
<dbReference type="Pfam" id="PF00501">
    <property type="entry name" value="AMP-binding"/>
    <property type="match status" value="1"/>
</dbReference>
<dbReference type="EMBL" id="CP162607">
    <property type="protein sequence ID" value="XDK38920.1"/>
    <property type="molecule type" value="Genomic_DNA"/>
</dbReference>
<reference evidence="3" key="1">
    <citation type="submission" date="2024-07" db="EMBL/GenBank/DDBJ databases">
        <title>Identification and characteristics of a novel species of coltsfoot's symbiotic bacteria.</title>
        <authorList>
            <person name="Juszczyk A."/>
            <person name="Jasielczuk I."/>
            <person name="Gurgul A."/>
            <person name="Rogala M."/>
            <person name="Kowalczyk A."/>
            <person name="Szmatola T."/>
            <person name="Kosecka-Strojek M."/>
            <person name="Arent Z."/>
            <person name="Latowski D."/>
        </authorList>
    </citation>
    <scope>NUCLEOTIDE SEQUENCE</scope>
    <source>
        <strain evidence="3">Hg7Tf</strain>
    </source>
</reference>
<dbReference type="InterPro" id="IPR000873">
    <property type="entry name" value="AMP-dep_synth/lig_dom"/>
</dbReference>
<name>A0AB39I7Y9_9PSED</name>
<dbReference type="SUPFAM" id="SSF56801">
    <property type="entry name" value="Acetyl-CoA synthetase-like"/>
    <property type="match status" value="1"/>
</dbReference>
<dbReference type="PANTHER" id="PTHR43201">
    <property type="entry name" value="ACYL-COA SYNTHETASE"/>
    <property type="match status" value="1"/>
</dbReference>
<evidence type="ECO:0000313" key="3">
    <source>
        <dbReference type="EMBL" id="XDK38920.1"/>
    </source>
</evidence>
<dbReference type="AlphaFoldDB" id="A0AB39I7Y9"/>
<feature type="domain" description="AMP-dependent synthetase/ligase" evidence="1">
    <location>
        <begin position="48"/>
        <end position="423"/>
    </location>
</feature>
<dbReference type="Gene3D" id="3.40.50.12780">
    <property type="entry name" value="N-terminal domain of ligase-like"/>
    <property type="match status" value="1"/>
</dbReference>
<dbReference type="GO" id="GO:0031956">
    <property type="term" value="F:medium-chain fatty acid-CoA ligase activity"/>
    <property type="evidence" value="ECO:0007669"/>
    <property type="project" value="TreeGrafter"/>
</dbReference>
<gene>
    <name evidence="3" type="ORF">AB4Y39_09695</name>
</gene>
<protein>
    <submittedName>
        <fullName evidence="3">Class I adenylate-forming enzyme family protein</fullName>
    </submittedName>
</protein>
<evidence type="ECO:0000259" key="2">
    <source>
        <dbReference type="Pfam" id="PF13193"/>
    </source>
</evidence>
<dbReference type="GO" id="GO:0006631">
    <property type="term" value="P:fatty acid metabolic process"/>
    <property type="evidence" value="ECO:0007669"/>
    <property type="project" value="TreeGrafter"/>
</dbReference>
<proteinExistence type="predicted"/>